<dbReference type="Proteomes" id="UP000712281">
    <property type="component" value="Unassembled WGS sequence"/>
</dbReference>
<accession>A0A8S9G7Y6</accession>
<reference evidence="2" key="1">
    <citation type="submission" date="2019-12" db="EMBL/GenBank/DDBJ databases">
        <title>Genome sequencing and annotation of Brassica cretica.</title>
        <authorList>
            <person name="Studholme D.J."/>
            <person name="Sarris P.F."/>
        </authorList>
    </citation>
    <scope>NUCLEOTIDE SEQUENCE</scope>
    <source>
        <strain evidence="2">PFS-001/15</strain>
        <tissue evidence="2">Leaf</tissue>
    </source>
</reference>
<organism evidence="2 3">
    <name type="scientific">Brassica cretica</name>
    <name type="common">Mustard</name>
    <dbReference type="NCBI Taxonomy" id="69181"/>
    <lineage>
        <taxon>Eukaryota</taxon>
        <taxon>Viridiplantae</taxon>
        <taxon>Streptophyta</taxon>
        <taxon>Embryophyta</taxon>
        <taxon>Tracheophyta</taxon>
        <taxon>Spermatophyta</taxon>
        <taxon>Magnoliopsida</taxon>
        <taxon>eudicotyledons</taxon>
        <taxon>Gunneridae</taxon>
        <taxon>Pentapetalae</taxon>
        <taxon>rosids</taxon>
        <taxon>malvids</taxon>
        <taxon>Brassicales</taxon>
        <taxon>Brassicaceae</taxon>
        <taxon>Brassiceae</taxon>
        <taxon>Brassica</taxon>
    </lineage>
</organism>
<gene>
    <name evidence="2" type="ORF">F2Q68_00032320</name>
</gene>
<dbReference type="EMBL" id="QGKW02002005">
    <property type="protein sequence ID" value="KAF2542063.1"/>
    <property type="molecule type" value="Genomic_DNA"/>
</dbReference>
<sequence length="55" mass="6541">MRKPSTLPRLDSRISRTTVYIEHLSELKTKSKMEAEPELKQDGKRMESKEKQRTH</sequence>
<comment type="caution">
    <text evidence="2">The sequence shown here is derived from an EMBL/GenBank/DDBJ whole genome shotgun (WGS) entry which is preliminary data.</text>
</comment>
<dbReference type="AlphaFoldDB" id="A0A8S9G7Y6"/>
<evidence type="ECO:0000313" key="2">
    <source>
        <dbReference type="EMBL" id="KAF2542063.1"/>
    </source>
</evidence>
<protein>
    <submittedName>
        <fullName evidence="2">Uncharacterized protein</fullName>
    </submittedName>
</protein>
<feature type="region of interest" description="Disordered" evidence="1">
    <location>
        <begin position="24"/>
        <end position="55"/>
    </location>
</feature>
<proteinExistence type="predicted"/>
<evidence type="ECO:0000313" key="3">
    <source>
        <dbReference type="Proteomes" id="UP000712281"/>
    </source>
</evidence>
<evidence type="ECO:0000256" key="1">
    <source>
        <dbReference type="SAM" id="MobiDB-lite"/>
    </source>
</evidence>
<name>A0A8S9G7Y6_BRACR</name>